<keyword evidence="2" id="KW-0238">DNA-binding</keyword>
<dbReference type="Proteomes" id="UP000502504">
    <property type="component" value="Chromosome"/>
</dbReference>
<dbReference type="InterPro" id="IPR010982">
    <property type="entry name" value="Lambda_DNA-bd_dom_sf"/>
</dbReference>
<dbReference type="SMART" id="SM00530">
    <property type="entry name" value="HTH_XRE"/>
    <property type="match status" value="1"/>
</dbReference>
<feature type="domain" description="HTH cro/C1-type" evidence="1">
    <location>
        <begin position="20"/>
        <end position="58"/>
    </location>
</feature>
<dbReference type="Proteomes" id="UP000190306">
    <property type="component" value="Chromosome"/>
</dbReference>
<sequence>MPASPSSSAQAARGAVAQRLRDLRKEAGLTVVELAAACGWHHSKTSRIENALTGPSAKDVRAWCAAVGQADRAGDLIVQSLTAESMYRQWRDQVRSGLRHLQESRAKAFRTTELFRIYSSSLVPGLLQTEGYAAAVLGISAHVNGLPVDDSAEAAQARVERSRLIHEPGHRVVAVIEEAVLRYQVADADAMAAQLGYLLTAGALPAVSLGIIPMATRRAHWPEETFHLYDERLVSVELVSAEVSVTQPGEIAQYARAFERLRGLAVYGAEARRLILRAIEQLH</sequence>
<evidence type="ECO:0000313" key="5">
    <source>
        <dbReference type="Proteomes" id="UP000502504"/>
    </source>
</evidence>
<dbReference type="CDD" id="cd00093">
    <property type="entry name" value="HTH_XRE"/>
    <property type="match status" value="1"/>
</dbReference>
<dbReference type="Gene3D" id="1.10.260.40">
    <property type="entry name" value="lambda repressor-like DNA-binding domains"/>
    <property type="match status" value="1"/>
</dbReference>
<evidence type="ECO:0000313" key="2">
    <source>
        <dbReference type="EMBL" id="OOQ47618.1"/>
    </source>
</evidence>
<dbReference type="PROSITE" id="PS50943">
    <property type="entry name" value="HTH_CROC1"/>
    <property type="match status" value="1"/>
</dbReference>
<protein>
    <submittedName>
        <fullName evidence="2">DNA-binding protein</fullName>
    </submittedName>
    <submittedName>
        <fullName evidence="3">Helix-turn-helix transcriptional regulator</fullName>
    </submittedName>
</protein>
<reference evidence="2 4" key="1">
    <citation type="submission" date="2015-07" db="EMBL/GenBank/DDBJ databases">
        <title>Draft Genome Sequence of Streptomyces antibioticus, IMRU 3720 reveals insights in the evolution of actinomycin biosynthetic gene clusters in Streptomyces.</title>
        <authorList>
            <person name="Crnovcic I."/>
            <person name="Ruckert C."/>
            <person name="Kalinowksi J."/>
            <person name="Keller U."/>
        </authorList>
    </citation>
    <scope>NUCLEOTIDE SEQUENCE [LARGE SCALE GENOMIC DNA]</scope>
    <source>
        <strain evidence="2 4">DSM 41481</strain>
    </source>
</reference>
<evidence type="ECO:0000313" key="3">
    <source>
        <dbReference type="EMBL" id="QIT47948.1"/>
    </source>
</evidence>
<dbReference type="InterPro" id="IPR001387">
    <property type="entry name" value="Cro/C1-type_HTH"/>
</dbReference>
<keyword evidence="4" id="KW-1185">Reference proteome</keyword>
<dbReference type="RefSeq" id="WP_078636229.1">
    <property type="nucleotide sequence ID" value="NZ_CM007717.1"/>
</dbReference>
<dbReference type="GO" id="GO:0003677">
    <property type="term" value="F:DNA binding"/>
    <property type="evidence" value="ECO:0007669"/>
    <property type="project" value="UniProtKB-KW"/>
</dbReference>
<dbReference type="AlphaFoldDB" id="A0AAE7CPQ7"/>
<dbReference type="Pfam" id="PF13560">
    <property type="entry name" value="HTH_31"/>
    <property type="match status" value="1"/>
</dbReference>
<organism evidence="3 5">
    <name type="scientific">Streptomyces antibioticus</name>
    <dbReference type="NCBI Taxonomy" id="1890"/>
    <lineage>
        <taxon>Bacteria</taxon>
        <taxon>Bacillati</taxon>
        <taxon>Actinomycetota</taxon>
        <taxon>Actinomycetes</taxon>
        <taxon>Kitasatosporales</taxon>
        <taxon>Streptomycetaceae</taxon>
        <taxon>Streptomyces</taxon>
    </lineage>
</organism>
<dbReference type="EMBL" id="LHQL01000014">
    <property type="protein sequence ID" value="OOQ47618.1"/>
    <property type="molecule type" value="Genomic_DNA"/>
</dbReference>
<gene>
    <name evidence="2" type="ORF">AFM16_33490</name>
    <name evidence="3" type="ORF">HCX60_34065</name>
</gene>
<dbReference type="EMBL" id="CP050692">
    <property type="protein sequence ID" value="QIT47948.1"/>
    <property type="molecule type" value="Genomic_DNA"/>
</dbReference>
<name>A0AAE7CPQ7_STRAT</name>
<accession>A0AAE7CPQ7</accession>
<dbReference type="SUPFAM" id="SSF47413">
    <property type="entry name" value="lambda repressor-like DNA-binding domains"/>
    <property type="match status" value="1"/>
</dbReference>
<proteinExistence type="predicted"/>
<reference evidence="3 5" key="2">
    <citation type="submission" date="2020-03" db="EMBL/GenBank/DDBJ databases">
        <title>Is there a link between lipid content and antibiotic production in Streptomyces?</title>
        <authorList>
            <person name="David M."/>
            <person name="Lejeune C."/>
            <person name="Abreu S."/>
            <person name="Thibessard A."/>
            <person name="Leblond P."/>
            <person name="Chaminade P."/>
            <person name="Virolle M.-J."/>
        </authorList>
    </citation>
    <scope>NUCLEOTIDE SEQUENCE [LARGE SCALE GENOMIC DNA]</scope>
    <source>
        <strain evidence="3 5">DSM 41481</strain>
    </source>
</reference>
<dbReference type="InterPro" id="IPR043917">
    <property type="entry name" value="DUF5753"/>
</dbReference>
<evidence type="ECO:0000313" key="4">
    <source>
        <dbReference type="Proteomes" id="UP000190306"/>
    </source>
</evidence>
<evidence type="ECO:0000259" key="1">
    <source>
        <dbReference type="PROSITE" id="PS50943"/>
    </source>
</evidence>
<dbReference type="Pfam" id="PF19054">
    <property type="entry name" value="DUF5753"/>
    <property type="match status" value="1"/>
</dbReference>